<evidence type="ECO:0000313" key="2">
    <source>
        <dbReference type="EMBL" id="GLK53878.1"/>
    </source>
</evidence>
<dbReference type="Proteomes" id="UP001143486">
    <property type="component" value="Unassembled WGS sequence"/>
</dbReference>
<dbReference type="InterPro" id="IPR018750">
    <property type="entry name" value="DUF2306_membrane"/>
</dbReference>
<gene>
    <name evidence="2" type="ORF">GCM10017621_33860</name>
</gene>
<dbReference type="Pfam" id="PF10067">
    <property type="entry name" value="DUF2306"/>
    <property type="match status" value="1"/>
</dbReference>
<keyword evidence="3" id="KW-1185">Reference proteome</keyword>
<keyword evidence="1" id="KW-0812">Transmembrane</keyword>
<feature type="transmembrane region" description="Helical" evidence="1">
    <location>
        <begin position="144"/>
        <end position="164"/>
    </location>
</feature>
<feature type="transmembrane region" description="Helical" evidence="1">
    <location>
        <begin position="216"/>
        <end position="233"/>
    </location>
</feature>
<keyword evidence="1" id="KW-0472">Membrane</keyword>
<accession>A0A9W6MQ41</accession>
<evidence type="ECO:0000256" key="1">
    <source>
        <dbReference type="SAM" id="Phobius"/>
    </source>
</evidence>
<organism evidence="2 3">
    <name type="scientific">Maricaulis virginensis</name>
    <dbReference type="NCBI Taxonomy" id="144022"/>
    <lineage>
        <taxon>Bacteria</taxon>
        <taxon>Pseudomonadati</taxon>
        <taxon>Pseudomonadota</taxon>
        <taxon>Alphaproteobacteria</taxon>
        <taxon>Maricaulales</taxon>
        <taxon>Maricaulaceae</taxon>
        <taxon>Maricaulis</taxon>
    </lineage>
</organism>
<feature type="transmembrane region" description="Helical" evidence="1">
    <location>
        <begin position="79"/>
        <end position="99"/>
    </location>
</feature>
<keyword evidence="1" id="KW-1133">Transmembrane helix</keyword>
<sequence>MSETVAPVVRLPSIPFAQRLLKGSGALWFLAVIAGQWLFVYYILAAYMPPTLSGAWERWDEIGLIHGFIEGDLPGNLGFISHVLLAAVITLGGTLQLIPQLRQRVPALHRWMGRTFLAVSVFMAVGGIVLIWGRGTRLNDVTGLATTIDGILILVAAAFALHFIRRRQIDRHRRWAMRLFIFVSGVWYLRVGYMAWGITTGGAGIGERMNGPTDYALAYACFLLPWAVLELYLRACDSRAVAAKLGMAGVMLAAAGLTALGVFGAWMVIWSPHV</sequence>
<feature type="transmembrane region" description="Helical" evidence="1">
    <location>
        <begin position="176"/>
        <end position="196"/>
    </location>
</feature>
<protein>
    <submittedName>
        <fullName evidence="2">Membrane protein</fullName>
    </submittedName>
</protein>
<feature type="transmembrane region" description="Helical" evidence="1">
    <location>
        <begin position="245"/>
        <end position="269"/>
    </location>
</feature>
<reference evidence="2" key="2">
    <citation type="submission" date="2023-01" db="EMBL/GenBank/DDBJ databases">
        <authorList>
            <person name="Sun Q."/>
            <person name="Evtushenko L."/>
        </authorList>
    </citation>
    <scope>NUCLEOTIDE SEQUENCE</scope>
    <source>
        <strain evidence="2">VKM B-1513</strain>
    </source>
</reference>
<feature type="transmembrane region" description="Helical" evidence="1">
    <location>
        <begin position="111"/>
        <end position="132"/>
    </location>
</feature>
<comment type="caution">
    <text evidence="2">The sequence shown here is derived from an EMBL/GenBank/DDBJ whole genome shotgun (WGS) entry which is preliminary data.</text>
</comment>
<dbReference type="AlphaFoldDB" id="A0A9W6MQ41"/>
<proteinExistence type="predicted"/>
<reference evidence="2" key="1">
    <citation type="journal article" date="2014" name="Int. J. Syst. Evol. Microbiol.">
        <title>Complete genome sequence of Corynebacterium casei LMG S-19264T (=DSM 44701T), isolated from a smear-ripened cheese.</title>
        <authorList>
            <consortium name="US DOE Joint Genome Institute (JGI-PGF)"/>
            <person name="Walter F."/>
            <person name="Albersmeier A."/>
            <person name="Kalinowski J."/>
            <person name="Ruckert C."/>
        </authorList>
    </citation>
    <scope>NUCLEOTIDE SEQUENCE</scope>
    <source>
        <strain evidence="2">VKM B-1513</strain>
    </source>
</reference>
<dbReference type="EMBL" id="BSFE01000015">
    <property type="protein sequence ID" value="GLK53878.1"/>
    <property type="molecule type" value="Genomic_DNA"/>
</dbReference>
<feature type="transmembrane region" description="Helical" evidence="1">
    <location>
        <begin position="26"/>
        <end position="48"/>
    </location>
</feature>
<name>A0A9W6MQ41_9PROT</name>
<evidence type="ECO:0000313" key="3">
    <source>
        <dbReference type="Proteomes" id="UP001143486"/>
    </source>
</evidence>
<dbReference type="RefSeq" id="WP_271188215.1">
    <property type="nucleotide sequence ID" value="NZ_BSFE01000015.1"/>
</dbReference>